<reference evidence="9 10" key="1">
    <citation type="submission" date="2019-10" db="EMBL/GenBank/DDBJ databases">
        <title>Alkaliphilus serpentinus sp. nov. and Alkaliphilus pronyensis sp. nov., two novel anaerobic alkaliphilic species isolated from the serpentinized-hosted hydrothermal field of the Prony Bay (New Caledonia).</title>
        <authorList>
            <person name="Postec A."/>
        </authorList>
    </citation>
    <scope>NUCLEOTIDE SEQUENCE [LARGE SCALE GENOMIC DNA]</scope>
    <source>
        <strain evidence="9 10">LacV</strain>
    </source>
</reference>
<dbReference type="Gene3D" id="3.90.226.10">
    <property type="entry name" value="2-enoyl-CoA Hydratase, Chain A, domain 1"/>
    <property type="match status" value="1"/>
</dbReference>
<evidence type="ECO:0000259" key="8">
    <source>
        <dbReference type="Pfam" id="PF25145"/>
    </source>
</evidence>
<dbReference type="Proteomes" id="UP000432715">
    <property type="component" value="Unassembled WGS sequence"/>
</dbReference>
<dbReference type="SUPFAM" id="SSF52096">
    <property type="entry name" value="ClpP/crotonase"/>
    <property type="match status" value="1"/>
</dbReference>
<keyword evidence="4 5" id="KW-0472">Membrane</keyword>
<dbReference type="InterPro" id="IPR002810">
    <property type="entry name" value="NfeD-like_C"/>
</dbReference>
<feature type="domain" description="NfeD integral membrane" evidence="7">
    <location>
        <begin position="227"/>
        <end position="342"/>
    </location>
</feature>
<dbReference type="InterPro" id="IPR012340">
    <property type="entry name" value="NA-bd_OB-fold"/>
</dbReference>
<dbReference type="Gene3D" id="2.40.50.140">
    <property type="entry name" value="Nucleic acid-binding proteins"/>
    <property type="match status" value="1"/>
</dbReference>
<dbReference type="CDD" id="cd07021">
    <property type="entry name" value="Clp_protease_NfeD_like"/>
    <property type="match status" value="1"/>
</dbReference>
<dbReference type="Pfam" id="PF01957">
    <property type="entry name" value="NfeD"/>
    <property type="match status" value="1"/>
</dbReference>
<accession>A0A6I0EZF7</accession>
<evidence type="ECO:0000256" key="4">
    <source>
        <dbReference type="ARBA" id="ARBA00023136"/>
    </source>
</evidence>
<organism evidence="9 10">
    <name type="scientific">Alkaliphilus pronyensis</name>
    <dbReference type="NCBI Taxonomy" id="1482732"/>
    <lineage>
        <taxon>Bacteria</taxon>
        <taxon>Bacillati</taxon>
        <taxon>Bacillota</taxon>
        <taxon>Clostridia</taxon>
        <taxon>Peptostreptococcales</taxon>
        <taxon>Natronincolaceae</taxon>
        <taxon>Alkaliphilus</taxon>
    </lineage>
</organism>
<dbReference type="InterPro" id="IPR056739">
    <property type="entry name" value="NfeD_membrane"/>
</dbReference>
<dbReference type="GO" id="GO:0005886">
    <property type="term" value="C:plasma membrane"/>
    <property type="evidence" value="ECO:0007669"/>
    <property type="project" value="TreeGrafter"/>
</dbReference>
<comment type="caution">
    <text evidence="9">The sequence shown here is derived from an EMBL/GenBank/DDBJ whole genome shotgun (WGS) entry which is preliminary data.</text>
</comment>
<dbReference type="SUPFAM" id="SSF141322">
    <property type="entry name" value="NfeD domain-like"/>
    <property type="match status" value="1"/>
</dbReference>
<dbReference type="InterPro" id="IPR056738">
    <property type="entry name" value="NfeD1b_N"/>
</dbReference>
<dbReference type="PANTHER" id="PTHR33507">
    <property type="entry name" value="INNER MEMBRANE PROTEIN YBBJ"/>
    <property type="match status" value="1"/>
</dbReference>
<evidence type="ECO:0000256" key="1">
    <source>
        <dbReference type="ARBA" id="ARBA00004141"/>
    </source>
</evidence>
<evidence type="ECO:0000256" key="5">
    <source>
        <dbReference type="SAM" id="Phobius"/>
    </source>
</evidence>
<dbReference type="InterPro" id="IPR052165">
    <property type="entry name" value="Membrane_assoc_protease"/>
</dbReference>
<feature type="transmembrane region" description="Helical" evidence="5">
    <location>
        <begin position="297"/>
        <end position="316"/>
    </location>
</feature>
<feature type="transmembrane region" description="Helical" evidence="5">
    <location>
        <begin position="322"/>
        <end position="341"/>
    </location>
</feature>
<evidence type="ECO:0000259" key="7">
    <source>
        <dbReference type="Pfam" id="PF24961"/>
    </source>
</evidence>
<keyword evidence="2 5" id="KW-0812">Transmembrane</keyword>
<feature type="transmembrane region" description="Helical" evidence="5">
    <location>
        <begin position="272"/>
        <end position="290"/>
    </location>
</feature>
<sequence>MNRRIPILILIMMILLTFQAFGSEDENRVYVIPIKGEIGPAVQQFIQTSINKAEMDPRTSAIIFEIDTYGGRVESAANISQLIVGSKHKTISYVNTKAESAGVLLTISADNIVMAPGSTIGSAEPVPLNEKNLSYWSSELRSIAEIKGRDPKLVAAMADKSIEIPDVVSKDRLLNLTTQEAKSLNFTDHVSNSYEDILQHFSVEYSDIVEVDIPTRVRIAQIFSSSYIAPLLLSIGFIGLLIELLTPGFGVGGTIGLVAFSMYFGSSILAGHAGWAVIIVFIAGLALLTAEAFAPGFGVAGVGGLICIVASIIMSSNSLTTAITSLLVSLVLTIIAFVLILKYAPRNKYFDHLILSTSERPDLGYTSTGSKYNKYIGLEGVVKTFLRPSGTIQVEDELLDVVSEGDFIEIGSRVKITKVEGRRIIVRKID</sequence>
<gene>
    <name evidence="9" type="ORF">F8154_06680</name>
</gene>
<dbReference type="Pfam" id="PF24961">
    <property type="entry name" value="NfeD_membrane"/>
    <property type="match status" value="1"/>
</dbReference>
<name>A0A6I0EZF7_9FIRM</name>
<proteinExistence type="predicted"/>
<feature type="domain" description="NfeD1b N-terminal" evidence="8">
    <location>
        <begin position="29"/>
        <end position="210"/>
    </location>
</feature>
<keyword evidence="10" id="KW-1185">Reference proteome</keyword>
<feature type="transmembrane region" description="Helical" evidence="5">
    <location>
        <begin position="222"/>
        <end position="242"/>
    </location>
</feature>
<dbReference type="Pfam" id="PF25145">
    <property type="entry name" value="NfeD1b_N"/>
    <property type="match status" value="1"/>
</dbReference>
<dbReference type="EMBL" id="WBZC01000021">
    <property type="protein sequence ID" value="KAB3535348.1"/>
    <property type="molecule type" value="Genomic_DNA"/>
</dbReference>
<comment type="subcellular location">
    <subcellularLocation>
        <location evidence="1">Membrane</location>
        <topology evidence="1">Multi-pass membrane protein</topology>
    </subcellularLocation>
</comment>
<dbReference type="RefSeq" id="WP_151860832.1">
    <property type="nucleotide sequence ID" value="NZ_WBZC01000021.1"/>
</dbReference>
<dbReference type="InterPro" id="IPR029045">
    <property type="entry name" value="ClpP/crotonase-like_dom_sf"/>
</dbReference>
<keyword evidence="3 5" id="KW-1133">Transmembrane helix</keyword>
<feature type="domain" description="NfeD-like C-terminal" evidence="6">
    <location>
        <begin position="373"/>
        <end position="428"/>
    </location>
</feature>
<evidence type="ECO:0000259" key="6">
    <source>
        <dbReference type="Pfam" id="PF01957"/>
    </source>
</evidence>
<evidence type="ECO:0000313" key="9">
    <source>
        <dbReference type="EMBL" id="KAB3535348.1"/>
    </source>
</evidence>
<protein>
    <submittedName>
        <fullName evidence="9">Nodulation protein NfeD</fullName>
    </submittedName>
</protein>
<dbReference type="OrthoDB" id="9806253at2"/>
<evidence type="ECO:0000256" key="2">
    <source>
        <dbReference type="ARBA" id="ARBA00022692"/>
    </source>
</evidence>
<evidence type="ECO:0000256" key="3">
    <source>
        <dbReference type="ARBA" id="ARBA00022989"/>
    </source>
</evidence>
<evidence type="ECO:0000313" key="10">
    <source>
        <dbReference type="Proteomes" id="UP000432715"/>
    </source>
</evidence>
<dbReference type="PANTHER" id="PTHR33507:SF3">
    <property type="entry name" value="INNER MEMBRANE PROTEIN YBBJ"/>
    <property type="match status" value="1"/>
</dbReference>
<dbReference type="AlphaFoldDB" id="A0A6I0EZF7"/>